<dbReference type="EMBL" id="JBHSGD010000004">
    <property type="protein sequence ID" value="MFC4652069.1"/>
    <property type="molecule type" value="Genomic_DNA"/>
</dbReference>
<name>A0ABV9JFH7_9LACT</name>
<dbReference type="Pfam" id="PF06961">
    <property type="entry name" value="DUF1294"/>
    <property type="match status" value="1"/>
</dbReference>
<evidence type="ECO:0000313" key="2">
    <source>
        <dbReference type="EMBL" id="MFC4652069.1"/>
    </source>
</evidence>
<dbReference type="PIRSF" id="PIRSF002599">
    <property type="entry name" value="Cold_shock_A"/>
    <property type="match status" value="1"/>
</dbReference>
<feature type="transmembrane region" description="Helical" evidence="1">
    <location>
        <begin position="6"/>
        <end position="23"/>
    </location>
</feature>
<proteinExistence type="predicted"/>
<reference evidence="3" key="1">
    <citation type="journal article" date="2019" name="Int. J. Syst. Evol. Microbiol.">
        <title>The Global Catalogue of Microorganisms (GCM) 10K type strain sequencing project: providing services to taxonomists for standard genome sequencing and annotation.</title>
        <authorList>
            <consortium name="The Broad Institute Genomics Platform"/>
            <consortium name="The Broad Institute Genome Sequencing Center for Infectious Disease"/>
            <person name="Wu L."/>
            <person name="Ma J."/>
        </authorList>
    </citation>
    <scope>NUCLEOTIDE SEQUENCE [LARGE SCALE GENOMIC DNA]</scope>
    <source>
        <strain evidence="3">CCUG 63287</strain>
    </source>
</reference>
<keyword evidence="1" id="KW-0812">Transmembrane</keyword>
<sequence length="89" mass="10312">MIFEIVIGLLFVWNVVVFAFYAVDKYKAVHHLWRIPERVLLTMALLAGGLGALLAGHICHHKTRKWYFQVCWYIGLAIDILLIFLIIKS</sequence>
<dbReference type="InterPro" id="IPR010718">
    <property type="entry name" value="DUF1294"/>
</dbReference>
<keyword evidence="3" id="KW-1185">Reference proteome</keyword>
<keyword evidence="1" id="KW-0472">Membrane</keyword>
<dbReference type="RefSeq" id="WP_213533451.1">
    <property type="nucleotide sequence ID" value="NZ_BOVQ01000002.1"/>
</dbReference>
<comment type="caution">
    <text evidence="2">The sequence shown here is derived from an EMBL/GenBank/DDBJ whole genome shotgun (WGS) entry which is preliminary data.</text>
</comment>
<accession>A0ABV9JFH7</accession>
<protein>
    <submittedName>
        <fullName evidence="2">DUF1294 domain-containing protein</fullName>
    </submittedName>
</protein>
<gene>
    <name evidence="2" type="ORF">ACFO26_04035</name>
</gene>
<keyword evidence="1" id="KW-1133">Transmembrane helix</keyword>
<evidence type="ECO:0000256" key="1">
    <source>
        <dbReference type="SAM" id="Phobius"/>
    </source>
</evidence>
<feature type="transmembrane region" description="Helical" evidence="1">
    <location>
        <begin position="35"/>
        <end position="54"/>
    </location>
</feature>
<evidence type="ECO:0000313" key="3">
    <source>
        <dbReference type="Proteomes" id="UP001595987"/>
    </source>
</evidence>
<feature type="transmembrane region" description="Helical" evidence="1">
    <location>
        <begin position="66"/>
        <end position="87"/>
    </location>
</feature>
<dbReference type="Proteomes" id="UP001595987">
    <property type="component" value="Unassembled WGS sequence"/>
</dbReference>
<dbReference type="InterPro" id="IPR012156">
    <property type="entry name" value="Cold_shock_CspA"/>
</dbReference>
<organism evidence="2 3">
    <name type="scientific">Lactococcus nasutitermitis</name>
    <dbReference type="NCBI Taxonomy" id="1652957"/>
    <lineage>
        <taxon>Bacteria</taxon>
        <taxon>Bacillati</taxon>
        <taxon>Bacillota</taxon>
        <taxon>Bacilli</taxon>
        <taxon>Lactobacillales</taxon>
        <taxon>Streptococcaceae</taxon>
        <taxon>Lactococcus</taxon>
    </lineage>
</organism>